<evidence type="ECO:0000313" key="5">
    <source>
        <dbReference type="Proteomes" id="UP000326509"/>
    </source>
</evidence>
<proteinExistence type="predicted"/>
<dbReference type="Pfam" id="PF08309">
    <property type="entry name" value="LVIVD"/>
    <property type="match status" value="2"/>
</dbReference>
<dbReference type="Proteomes" id="UP000326509">
    <property type="component" value="Unassembled WGS sequence"/>
</dbReference>
<dbReference type="RefSeq" id="WP_151672096.1">
    <property type="nucleotide sequence ID" value="NZ_BKCG01000001.1"/>
</dbReference>
<evidence type="ECO:0000313" key="4">
    <source>
        <dbReference type="EMBL" id="GER57995.1"/>
    </source>
</evidence>
<keyword evidence="5" id="KW-1185">Reference proteome</keyword>
<dbReference type="EMBL" id="BKCG01000001">
    <property type="protein sequence ID" value="GER57995.1"/>
    <property type="molecule type" value="Genomic_DNA"/>
</dbReference>
<sequence length="1036" mass="111952">MTKLYTLTLLLLSSILIAQSPCSGGTAAGYPCDGITLQSKITVASMGAIEAQDSWGWTDSTTGKEYAIVGLNNGTAFIDISNPTSPIYLGKLPNHGGAGYYSDVKIYNNHAYIVSDDAGAPGMQIFDLTKLRNVNNPPLTFTQDGLYSADSLRTVHNIFINEASGRLYLLGSNRNGGGPRVLDLSNPTNPTLVRNISTYGYCHDAQVLTYNGPDPDHQGKEIMIGSFSGSNDVIIIDVDNPGTIIGQITYTDQEYTHQGWFTEDKRFFIVGDELDEGASGFNTRTLVFDLNDLDNPSLHYTHNGNTPSTDHNGYVRGNRYYLANYRAGMRVLKVDGLYDSPPSMTEVNYFDTLPNSNSAGTNGLWNVYPYFESGNLLATGFGEISSNTDGGVYILKDPNYDNQAPVAVTQNYIATLANSGSVTVTAAQVGSLSTDNKGIISYKIDGVNSMTFTCDDVDTPKSVLLTVKDDYGFEDSIMATITVIPNETKWTGSSWDDGTPGIGSLARITSNYNTSDDGNIDACTCQVDANNALQVDAGNYIKVQKDITVKTDGSLIVAHTANVVQTDADAEVIREAGAIIDVALTTPALIARDIMVLGSPMDTETKVAFDNAHGVFKHNTEDFDPYIGTPPVNGVNFLDNDFNDFEVQTGILNPAEGYYVRPSYVNDGTYNYNYTVGTLNSGNISYNAYFGDDKQDSPNILANPYASAINASLFIDNNPIVSEVYFWEHNTTPSGSIPGPDTANFNMQDVSIYNGTMGTPASSGGTTPNGVIATGQGFGIKANSGGLVTFTNDMRLTSGNTTLRAPDSRDLLWLKVQEEIYNLGSTAGLGFLSQATDGIDARYDSDKLGTIVSLYSHLQDGSEKLSIQGMSNFDPMSEIPFGFSTLVDQDNHEYTISLSAVEGPNISTATVFLRDNLTQITTNLSEGNYRFNAATGDYDNRFTLIFSPFIAGLNDAALENSIIVHPNPTSDIIIADSFNSEILNTEIYDVRGRRIVKTIATESNKHTLDVSALETGVYYITINTKDGSVTKKIIKM</sequence>
<name>A0A5J4ILU0_9FLAO</name>
<dbReference type="InterPro" id="IPR013211">
    <property type="entry name" value="LVIVD"/>
</dbReference>
<accession>A0A5J4ILU0</accession>
<feature type="signal peptide" evidence="2">
    <location>
        <begin position="1"/>
        <end position="18"/>
    </location>
</feature>
<dbReference type="PANTHER" id="PTHR38787:SF3">
    <property type="entry name" value="REGULATORY P DOMAIN-CONTAINING PROTEIN"/>
    <property type="match status" value="1"/>
</dbReference>
<evidence type="ECO:0000256" key="1">
    <source>
        <dbReference type="ARBA" id="ARBA00022729"/>
    </source>
</evidence>
<keyword evidence="1 2" id="KW-0732">Signal</keyword>
<protein>
    <recommendedName>
        <fullName evidence="3">Secretion system C-terminal sorting domain-containing protein</fullName>
    </recommendedName>
</protein>
<feature type="chain" id="PRO_5023918138" description="Secretion system C-terminal sorting domain-containing protein" evidence="2">
    <location>
        <begin position="19"/>
        <end position="1036"/>
    </location>
</feature>
<dbReference type="InterPro" id="IPR027589">
    <property type="entry name" value="Choice_anch_B"/>
</dbReference>
<evidence type="ECO:0000259" key="3">
    <source>
        <dbReference type="Pfam" id="PF18962"/>
    </source>
</evidence>
<feature type="domain" description="Secretion system C-terminal sorting" evidence="3">
    <location>
        <begin position="964"/>
        <end position="1034"/>
    </location>
</feature>
<dbReference type="InterPro" id="IPR026444">
    <property type="entry name" value="Secre_tail"/>
</dbReference>
<gene>
    <name evidence="4" type="ORF">ULMA_01030</name>
</gene>
<dbReference type="NCBIfam" id="TIGR04183">
    <property type="entry name" value="Por_Secre_tail"/>
    <property type="match status" value="1"/>
</dbReference>
<dbReference type="GO" id="GO:0005576">
    <property type="term" value="C:extracellular region"/>
    <property type="evidence" value="ECO:0007669"/>
    <property type="project" value="TreeGrafter"/>
</dbReference>
<dbReference type="NCBIfam" id="TIGR04312">
    <property type="entry name" value="choice_anch_B"/>
    <property type="match status" value="1"/>
</dbReference>
<organism evidence="4 5">
    <name type="scientific">Patiriisocius marinus</name>
    <dbReference type="NCBI Taxonomy" id="1397112"/>
    <lineage>
        <taxon>Bacteria</taxon>
        <taxon>Pseudomonadati</taxon>
        <taxon>Bacteroidota</taxon>
        <taxon>Flavobacteriia</taxon>
        <taxon>Flavobacteriales</taxon>
        <taxon>Flavobacteriaceae</taxon>
        <taxon>Patiriisocius</taxon>
    </lineage>
</organism>
<dbReference type="PANTHER" id="PTHR38787">
    <property type="entry name" value="REGULATORY P DOMAIN-CONTAINING PROTEIN"/>
    <property type="match status" value="1"/>
</dbReference>
<evidence type="ECO:0000256" key="2">
    <source>
        <dbReference type="SAM" id="SignalP"/>
    </source>
</evidence>
<dbReference type="Pfam" id="PF18962">
    <property type="entry name" value="Por_Secre_tail"/>
    <property type="match status" value="1"/>
</dbReference>
<dbReference type="AlphaFoldDB" id="A0A5J4ILU0"/>
<comment type="caution">
    <text evidence="4">The sequence shown here is derived from an EMBL/GenBank/DDBJ whole genome shotgun (WGS) entry which is preliminary data.</text>
</comment>
<reference evidence="4 5" key="1">
    <citation type="submission" date="2019-08" db="EMBL/GenBank/DDBJ databases">
        <title>Draft genome sequence of Ulvibacter marinus type strain NBRC 109484.</title>
        <authorList>
            <person name="Kawano K."/>
            <person name="Ushijima N."/>
            <person name="Kihara M."/>
            <person name="Itoh H."/>
        </authorList>
    </citation>
    <scope>NUCLEOTIDE SEQUENCE [LARGE SCALE GENOMIC DNA]</scope>
    <source>
        <strain evidence="4 5">NBRC 109484</strain>
    </source>
</reference>